<accession>A0AAZ1XYD0</accession>
<evidence type="ECO:0000313" key="4">
    <source>
        <dbReference type="Ensembl" id="ENSOABP00000072557.1"/>
    </source>
</evidence>
<reference evidence="4" key="2">
    <citation type="submission" date="2025-08" db="UniProtKB">
        <authorList>
            <consortium name="Ensembl"/>
        </authorList>
    </citation>
    <scope>IDENTIFICATION</scope>
</reference>
<organism evidence="4 5">
    <name type="scientific">Oreochromis aureus</name>
    <name type="common">Israeli tilapia</name>
    <name type="synonym">Chromis aureus</name>
    <dbReference type="NCBI Taxonomy" id="47969"/>
    <lineage>
        <taxon>Eukaryota</taxon>
        <taxon>Metazoa</taxon>
        <taxon>Chordata</taxon>
        <taxon>Craniata</taxon>
        <taxon>Vertebrata</taxon>
        <taxon>Euteleostomi</taxon>
        <taxon>Actinopterygii</taxon>
        <taxon>Neopterygii</taxon>
        <taxon>Teleostei</taxon>
        <taxon>Neoteleostei</taxon>
        <taxon>Acanthomorphata</taxon>
        <taxon>Ovalentaria</taxon>
        <taxon>Cichlomorphae</taxon>
        <taxon>Cichliformes</taxon>
        <taxon>Cichlidae</taxon>
        <taxon>African cichlids</taxon>
        <taxon>Pseudocrenilabrinae</taxon>
        <taxon>Oreochromini</taxon>
        <taxon>Oreochromis</taxon>
    </lineage>
</organism>
<dbReference type="Pfam" id="PF07654">
    <property type="entry name" value="C1-set"/>
    <property type="match status" value="3"/>
</dbReference>
<dbReference type="InterPro" id="IPR007110">
    <property type="entry name" value="Ig-like_dom"/>
</dbReference>
<dbReference type="InterPro" id="IPR013783">
    <property type="entry name" value="Ig-like_fold"/>
</dbReference>
<dbReference type="Gene3D" id="2.60.40.10">
    <property type="entry name" value="Immunoglobulins"/>
    <property type="match status" value="3"/>
</dbReference>
<feature type="chain" id="PRO_5044193806" description="Ig-like domain-containing protein" evidence="2">
    <location>
        <begin position="21"/>
        <end position="368"/>
    </location>
</feature>
<dbReference type="PROSITE" id="PS50835">
    <property type="entry name" value="IG_LIKE"/>
    <property type="match status" value="3"/>
</dbReference>
<reference evidence="4" key="3">
    <citation type="submission" date="2025-09" db="UniProtKB">
        <authorList>
            <consortium name="Ensembl"/>
        </authorList>
    </citation>
    <scope>IDENTIFICATION</scope>
</reference>
<feature type="signal peptide" evidence="2">
    <location>
        <begin position="1"/>
        <end position="20"/>
    </location>
</feature>
<dbReference type="PANTHER" id="PTHR23411">
    <property type="entry name" value="TAPASIN"/>
    <property type="match status" value="1"/>
</dbReference>
<evidence type="ECO:0000256" key="2">
    <source>
        <dbReference type="SAM" id="SignalP"/>
    </source>
</evidence>
<dbReference type="Proteomes" id="UP000472276">
    <property type="component" value="Unassembled WGS sequence"/>
</dbReference>
<keyword evidence="5" id="KW-1185">Reference proteome</keyword>
<protein>
    <recommendedName>
        <fullName evidence="3">Ig-like domain-containing protein</fullName>
    </recommendedName>
</protein>
<reference evidence="5" key="1">
    <citation type="submission" date="2020-03" db="EMBL/GenBank/DDBJ databases">
        <title>Evolution of repeat sequences and sex chromosomes of tilapia species revealed by chromosome-level genomes.</title>
        <authorList>
            <person name="Xu L."/>
            <person name="Tao W."/>
            <person name="Wang D."/>
            <person name="Zhou Q."/>
        </authorList>
    </citation>
    <scope>NUCLEOTIDE SEQUENCE [LARGE SCALE GENOMIC DNA]</scope>
    <source>
        <strain evidence="5">Israel</strain>
    </source>
</reference>
<feature type="domain" description="Ig-like" evidence="3">
    <location>
        <begin position="23"/>
        <end position="134"/>
    </location>
</feature>
<keyword evidence="2" id="KW-0732">Signal</keyword>
<evidence type="ECO:0000256" key="1">
    <source>
        <dbReference type="ARBA" id="ARBA00023319"/>
    </source>
</evidence>
<feature type="domain" description="Ig-like" evidence="3">
    <location>
        <begin position="143"/>
        <end position="236"/>
    </location>
</feature>
<dbReference type="SMART" id="SM00407">
    <property type="entry name" value="IGc1"/>
    <property type="match status" value="1"/>
</dbReference>
<dbReference type="Ensembl" id="ENSOABT00000062541.1">
    <property type="protein sequence ID" value="ENSOABP00000072557.1"/>
    <property type="gene ID" value="ENSOABG00000027662.1"/>
</dbReference>
<dbReference type="InterPro" id="IPR003597">
    <property type="entry name" value="Ig_C1-set"/>
</dbReference>
<keyword evidence="1" id="KW-0393">Immunoglobulin domain</keyword>
<dbReference type="InterPro" id="IPR050380">
    <property type="entry name" value="Immune_Resp_Modulators"/>
</dbReference>
<proteinExistence type="predicted"/>
<evidence type="ECO:0000313" key="5">
    <source>
        <dbReference type="Proteomes" id="UP000472276"/>
    </source>
</evidence>
<dbReference type="AlphaFoldDB" id="A0AAZ1XYD0"/>
<dbReference type="SUPFAM" id="SSF48726">
    <property type="entry name" value="Immunoglobulin"/>
    <property type="match status" value="3"/>
</dbReference>
<dbReference type="InterPro" id="IPR036179">
    <property type="entry name" value="Ig-like_dom_sf"/>
</dbReference>
<name>A0AAZ1XYD0_OREAU</name>
<evidence type="ECO:0000259" key="3">
    <source>
        <dbReference type="PROSITE" id="PS50835"/>
    </source>
</evidence>
<sequence>MQIFFLLLPLLMRLLKPSRAGGPTIQLNKMDCRTVLLLLTVCCAEVFEQNPTVISSHSANITQCVAKEFVPKKHDLKWLKNGKDITSEIDLPFKVLTTVSESRKDGKKVYNAESLLIVNSNDVNEDTEFNCVLTGGEEFEQNPTLKVLSSFLEDGTYTISCFAKEFAPKKHDIKWLKNGADITSKIDLISTVSESKKAAGKKVYNAASFLTVNSSEVNEDTEFTCVFRGGQNASLNKTDRDNTLADVSTKEPTVTVHILPQLHTDQLNPQDEITLVCLVTSAVNKMYKIEWTELFGSKRYFTGTNVPPQQSKNDKKWRSMSLYTTTNENWYKKGLTKIFTCHVRYEQTHLHKSVSSSPGNSVECENNY</sequence>
<feature type="domain" description="Ig-like" evidence="3">
    <location>
        <begin position="252"/>
        <end position="355"/>
    </location>
</feature>